<dbReference type="InterPro" id="IPR029021">
    <property type="entry name" value="Prot-tyrosine_phosphatase-like"/>
</dbReference>
<dbReference type="Pfam" id="PF22784">
    <property type="entry name" value="PTP-SAK"/>
    <property type="match status" value="1"/>
</dbReference>
<feature type="domain" description="Tyrosine specific protein phosphatases" evidence="2">
    <location>
        <begin position="93"/>
        <end position="157"/>
    </location>
</feature>
<dbReference type="SUPFAM" id="SSF52799">
    <property type="entry name" value="(Phosphotyrosine protein) phosphatases II"/>
    <property type="match status" value="1"/>
</dbReference>
<evidence type="ECO:0000313" key="4">
    <source>
        <dbReference type="Proteomes" id="UP001371305"/>
    </source>
</evidence>
<dbReference type="PANTHER" id="PTHR23339">
    <property type="entry name" value="TYROSINE SPECIFIC PROTEIN PHOSPHATASE AND DUAL SPECIFICITY PROTEIN PHOSPHATASE"/>
    <property type="match status" value="1"/>
</dbReference>
<evidence type="ECO:0000256" key="1">
    <source>
        <dbReference type="ARBA" id="ARBA00022801"/>
    </source>
</evidence>
<dbReference type="RefSeq" id="WP_341406334.1">
    <property type="nucleotide sequence ID" value="NZ_JBBUKT010000008.1"/>
</dbReference>
<keyword evidence="4" id="KW-1185">Reference proteome</keyword>
<dbReference type="InterPro" id="IPR057023">
    <property type="entry name" value="PTP-SAK"/>
</dbReference>
<name>A0ABU9AYG1_9BACT</name>
<dbReference type="PROSITE" id="PS00383">
    <property type="entry name" value="TYR_PHOSPHATASE_1"/>
    <property type="match status" value="1"/>
</dbReference>
<reference evidence="3 4" key="1">
    <citation type="submission" date="2024-04" db="EMBL/GenBank/DDBJ databases">
        <title>Luteolibacter sp. isolated from soil.</title>
        <authorList>
            <person name="An J."/>
        </authorList>
    </citation>
    <scope>NUCLEOTIDE SEQUENCE [LARGE SCALE GENOMIC DNA]</scope>
    <source>
        <strain evidence="3 4">Y139</strain>
    </source>
</reference>
<gene>
    <name evidence="3" type="ORF">WKV53_18840</name>
</gene>
<dbReference type="PROSITE" id="PS50056">
    <property type="entry name" value="TYR_PHOSPHATASE_2"/>
    <property type="match status" value="1"/>
</dbReference>
<evidence type="ECO:0000259" key="2">
    <source>
        <dbReference type="PROSITE" id="PS50056"/>
    </source>
</evidence>
<dbReference type="Gene3D" id="3.90.190.10">
    <property type="entry name" value="Protein tyrosine phosphatase superfamily"/>
    <property type="match status" value="1"/>
</dbReference>
<comment type="caution">
    <text evidence="3">The sequence shown here is derived from an EMBL/GenBank/DDBJ whole genome shotgun (WGS) entry which is preliminary data.</text>
</comment>
<protein>
    <submittedName>
        <fullName evidence="3">Protein-tyrosine phosphatase family protein</fullName>
    </submittedName>
</protein>
<organism evidence="3 4">
    <name type="scientific">Luteolibacter soli</name>
    <dbReference type="NCBI Taxonomy" id="3135280"/>
    <lineage>
        <taxon>Bacteria</taxon>
        <taxon>Pseudomonadati</taxon>
        <taxon>Verrucomicrobiota</taxon>
        <taxon>Verrucomicrobiia</taxon>
        <taxon>Verrucomicrobiales</taxon>
        <taxon>Verrucomicrobiaceae</taxon>
        <taxon>Luteolibacter</taxon>
    </lineage>
</organism>
<dbReference type="InterPro" id="IPR016130">
    <property type="entry name" value="Tyr_Pase_AS"/>
</dbReference>
<proteinExistence type="predicted"/>
<sequence>MKVCHYPVQPALFAGEYPGHDHDEDLTKTRLLELAARGVLNYIDLTSEEDRSLGLLPYDQHFADIHAATGSQPVRHSFSIPDMGIPADPSVMRGILDLLHQETNAGRTCYVHCWGGIGRTGTVVACWLKERGMDSDAALAEVQRLYSAHMDPEKQARYPRSPQQEVQLSYVRDWH</sequence>
<keyword evidence="1" id="KW-0378">Hydrolase</keyword>
<dbReference type="InterPro" id="IPR050561">
    <property type="entry name" value="PTP"/>
</dbReference>
<dbReference type="EMBL" id="JBBUKT010000008">
    <property type="protein sequence ID" value="MEK7952578.1"/>
    <property type="molecule type" value="Genomic_DNA"/>
</dbReference>
<accession>A0ABU9AYG1</accession>
<dbReference type="InterPro" id="IPR000387">
    <property type="entry name" value="Tyr_Pase_dom"/>
</dbReference>
<dbReference type="Proteomes" id="UP001371305">
    <property type="component" value="Unassembled WGS sequence"/>
</dbReference>
<evidence type="ECO:0000313" key="3">
    <source>
        <dbReference type="EMBL" id="MEK7952578.1"/>
    </source>
</evidence>